<sequence>MAEFTQDPRASGPVITGFTAGGFKLDGDNLGPRRVDGSLVLTPVSAMPWNAPAIDALDVSAMAQVLSLTPAAEFMLLGTGSSMVHPPRAFIRAMEERGIGVEVMDSRAAARAWGILRSEERWIAAAIMGL</sequence>
<dbReference type="PANTHER" id="PTHR21192">
    <property type="entry name" value="NUCLEAR PROTEIN E3-3"/>
    <property type="match status" value="1"/>
</dbReference>
<gene>
    <name evidence="1" type="ORF">C7451_10453</name>
</gene>
<dbReference type="InterPro" id="IPR036748">
    <property type="entry name" value="MTH938-like_sf"/>
</dbReference>
<comment type="caution">
    <text evidence="1">The sequence shown here is derived from an EMBL/GenBank/DDBJ whole genome shotgun (WGS) entry which is preliminary data.</text>
</comment>
<dbReference type="Gene3D" id="3.40.1230.10">
    <property type="entry name" value="MTH938-like"/>
    <property type="match status" value="1"/>
</dbReference>
<dbReference type="EMBL" id="QJJM01000004">
    <property type="protein sequence ID" value="PXW77559.1"/>
    <property type="molecule type" value="Genomic_DNA"/>
</dbReference>
<keyword evidence="2" id="KW-1185">Reference proteome</keyword>
<dbReference type="OrthoDB" id="7351393at2"/>
<organism evidence="1 2">
    <name type="scientific">Blastomonas natatoria</name>
    <dbReference type="NCBI Taxonomy" id="34015"/>
    <lineage>
        <taxon>Bacteria</taxon>
        <taxon>Pseudomonadati</taxon>
        <taxon>Pseudomonadota</taxon>
        <taxon>Alphaproteobacteria</taxon>
        <taxon>Sphingomonadales</taxon>
        <taxon>Sphingomonadaceae</taxon>
        <taxon>Blastomonas</taxon>
    </lineage>
</organism>
<dbReference type="AlphaFoldDB" id="A0A2V3VLU2"/>
<name>A0A2V3VLU2_9SPHN</name>
<evidence type="ECO:0000313" key="1">
    <source>
        <dbReference type="EMBL" id="PXW77559.1"/>
    </source>
</evidence>
<dbReference type="SUPFAM" id="SSF64076">
    <property type="entry name" value="MTH938-like"/>
    <property type="match status" value="1"/>
</dbReference>
<reference evidence="1 2" key="1">
    <citation type="submission" date="2018-05" db="EMBL/GenBank/DDBJ databases">
        <title>Genomic Encyclopedia of Type Strains, Phase IV (KMG-IV): sequencing the most valuable type-strain genomes for metagenomic binning, comparative biology and taxonomic classification.</title>
        <authorList>
            <person name="Goeker M."/>
        </authorList>
    </citation>
    <scope>NUCLEOTIDE SEQUENCE [LARGE SCALE GENOMIC DNA]</scope>
    <source>
        <strain evidence="1 2">DSM 3183</strain>
    </source>
</reference>
<dbReference type="Pfam" id="PF04430">
    <property type="entry name" value="DUF498"/>
    <property type="match status" value="1"/>
</dbReference>
<dbReference type="PANTHER" id="PTHR21192:SF2">
    <property type="entry name" value="NADH DEHYDROGENASE [UBIQUINONE] 1 ALPHA SUBCOMPLEX ASSEMBLY FACTOR 3"/>
    <property type="match status" value="1"/>
</dbReference>
<dbReference type="RefSeq" id="WP_110298066.1">
    <property type="nucleotide sequence ID" value="NZ_QJJM01000004.1"/>
</dbReference>
<evidence type="ECO:0008006" key="3">
    <source>
        <dbReference type="Google" id="ProtNLM"/>
    </source>
</evidence>
<dbReference type="Proteomes" id="UP000248014">
    <property type="component" value="Unassembled WGS sequence"/>
</dbReference>
<evidence type="ECO:0000313" key="2">
    <source>
        <dbReference type="Proteomes" id="UP000248014"/>
    </source>
</evidence>
<accession>A0A2V3VLU2</accession>
<protein>
    <recommendedName>
        <fullName evidence="3">Mth938-like domain-containing protein</fullName>
    </recommendedName>
</protein>
<proteinExistence type="predicted"/>
<dbReference type="InterPro" id="IPR007523">
    <property type="entry name" value="NDUFAF3/AAMDC"/>
</dbReference>